<evidence type="ECO:0000256" key="1">
    <source>
        <dbReference type="ARBA" id="ARBA00008791"/>
    </source>
</evidence>
<dbReference type="PANTHER" id="PTHR46268">
    <property type="entry name" value="STRESS RESPONSE PROTEIN NHAX"/>
    <property type="match status" value="1"/>
</dbReference>
<evidence type="ECO:0000259" key="2">
    <source>
        <dbReference type="Pfam" id="PF00582"/>
    </source>
</evidence>
<dbReference type="Pfam" id="PF00582">
    <property type="entry name" value="Usp"/>
    <property type="match status" value="1"/>
</dbReference>
<dbReference type="InterPro" id="IPR006015">
    <property type="entry name" value="Universal_stress_UspA"/>
</dbReference>
<dbReference type="RefSeq" id="WP_345152495.1">
    <property type="nucleotide sequence ID" value="NZ_BAABEO010000023.1"/>
</dbReference>
<evidence type="ECO:0000313" key="3">
    <source>
        <dbReference type="EMBL" id="GAA3693146.1"/>
    </source>
</evidence>
<name>A0ABP7CQJ8_9MICC</name>
<comment type="caution">
    <text evidence="3">The sequence shown here is derived from an EMBL/GenBank/DDBJ whole genome shotgun (WGS) entry which is preliminary data.</text>
</comment>
<dbReference type="PRINTS" id="PR01438">
    <property type="entry name" value="UNVRSLSTRESS"/>
</dbReference>
<proteinExistence type="inferred from homology"/>
<reference evidence="4" key="1">
    <citation type="journal article" date="2019" name="Int. J. Syst. Evol. Microbiol.">
        <title>The Global Catalogue of Microorganisms (GCM) 10K type strain sequencing project: providing services to taxonomists for standard genome sequencing and annotation.</title>
        <authorList>
            <consortium name="The Broad Institute Genomics Platform"/>
            <consortium name="The Broad Institute Genome Sequencing Center for Infectious Disease"/>
            <person name="Wu L."/>
            <person name="Ma J."/>
        </authorList>
    </citation>
    <scope>NUCLEOTIDE SEQUENCE [LARGE SCALE GENOMIC DNA]</scope>
    <source>
        <strain evidence="4">JCM 30742</strain>
    </source>
</reference>
<dbReference type="Proteomes" id="UP001500752">
    <property type="component" value="Unassembled WGS sequence"/>
</dbReference>
<dbReference type="PANTHER" id="PTHR46268:SF6">
    <property type="entry name" value="UNIVERSAL STRESS PROTEIN UP12"/>
    <property type="match status" value="1"/>
</dbReference>
<protein>
    <submittedName>
        <fullName evidence="3">Universal stress protein</fullName>
    </submittedName>
</protein>
<evidence type="ECO:0000313" key="4">
    <source>
        <dbReference type="Proteomes" id="UP001500752"/>
    </source>
</evidence>
<organism evidence="3 4">
    <name type="scientific">Arthrobacter ginkgonis</name>
    <dbReference type="NCBI Taxonomy" id="1630594"/>
    <lineage>
        <taxon>Bacteria</taxon>
        <taxon>Bacillati</taxon>
        <taxon>Actinomycetota</taxon>
        <taxon>Actinomycetes</taxon>
        <taxon>Micrococcales</taxon>
        <taxon>Micrococcaceae</taxon>
        <taxon>Arthrobacter</taxon>
    </lineage>
</organism>
<comment type="similarity">
    <text evidence="1">Belongs to the universal stress protein A family.</text>
</comment>
<dbReference type="InterPro" id="IPR006016">
    <property type="entry name" value="UspA"/>
</dbReference>
<keyword evidence="4" id="KW-1185">Reference proteome</keyword>
<dbReference type="EMBL" id="BAABEO010000023">
    <property type="protein sequence ID" value="GAA3693146.1"/>
    <property type="molecule type" value="Genomic_DNA"/>
</dbReference>
<dbReference type="SUPFAM" id="SSF52402">
    <property type="entry name" value="Adenine nucleotide alpha hydrolases-like"/>
    <property type="match status" value="1"/>
</dbReference>
<dbReference type="Gene3D" id="3.40.50.620">
    <property type="entry name" value="HUPs"/>
    <property type="match status" value="1"/>
</dbReference>
<dbReference type="InterPro" id="IPR014729">
    <property type="entry name" value="Rossmann-like_a/b/a_fold"/>
</dbReference>
<feature type="domain" description="UspA" evidence="2">
    <location>
        <begin position="9"/>
        <end position="141"/>
    </location>
</feature>
<sequence length="145" mass="15266">MTEAFGSRGRIVVGVDGSPQSITALRYARKLADALGHNVEAVGAWQIHTTFEQYAPTNWDPEEDARTVVDDAVKEAYGDQPPAGLTVRMEMGVPTQVLINASEGAEMIVVGTRGRGGFKGMVLGSVSSSVASHAKCPVVIAHGTE</sequence>
<accession>A0ABP7CQJ8</accession>
<gene>
    <name evidence="3" type="ORF">GCM10023081_33140</name>
</gene>